<dbReference type="InterPro" id="IPR037284">
    <property type="entry name" value="SUF_FeS_clus_asmbl_SufBD_sf"/>
</dbReference>
<dbReference type="RefSeq" id="WP_113932520.1">
    <property type="nucleotide sequence ID" value="NZ_JACCEU010000004.1"/>
</dbReference>
<protein>
    <submittedName>
        <fullName evidence="4">Iron-regulated ABC transporter permease protein SufD</fullName>
    </submittedName>
</protein>
<dbReference type="Pfam" id="PF19295">
    <property type="entry name" value="SufBD_N"/>
    <property type="match status" value="1"/>
</dbReference>
<dbReference type="SUPFAM" id="SSF101960">
    <property type="entry name" value="Stabilizer of iron transporter SufD"/>
    <property type="match status" value="1"/>
</dbReference>
<accession>A0A366HE44</accession>
<dbReference type="InterPro" id="IPR055346">
    <property type="entry name" value="Fe-S_cluster_assembly_SufBD"/>
</dbReference>
<dbReference type="InterPro" id="IPR011542">
    <property type="entry name" value="SUF_FeS_clus_asmbl_SufD"/>
</dbReference>
<evidence type="ECO:0000259" key="3">
    <source>
        <dbReference type="Pfam" id="PF19295"/>
    </source>
</evidence>
<proteinExistence type="inferred from homology"/>
<dbReference type="Pfam" id="PF01458">
    <property type="entry name" value="SUFBD_core"/>
    <property type="match status" value="1"/>
</dbReference>
<comment type="similarity">
    <text evidence="1">Belongs to the iron-sulfur cluster assembly SufBD family.</text>
</comment>
<feature type="domain" description="SUF system FeS cluster assembly SufBD N-terminal" evidence="3">
    <location>
        <begin position="4"/>
        <end position="165"/>
    </location>
</feature>
<evidence type="ECO:0000313" key="4">
    <source>
        <dbReference type="EMBL" id="RBP40740.1"/>
    </source>
</evidence>
<dbReference type="GO" id="GO:0016226">
    <property type="term" value="P:iron-sulfur cluster assembly"/>
    <property type="evidence" value="ECO:0007669"/>
    <property type="project" value="InterPro"/>
</dbReference>
<dbReference type="InterPro" id="IPR045595">
    <property type="entry name" value="SufBD_N"/>
</dbReference>
<evidence type="ECO:0000256" key="1">
    <source>
        <dbReference type="ARBA" id="ARBA00043967"/>
    </source>
</evidence>
<dbReference type="InterPro" id="IPR000825">
    <property type="entry name" value="SUF_FeS_clus_asmbl_SufBD_core"/>
</dbReference>
<evidence type="ECO:0000259" key="2">
    <source>
        <dbReference type="Pfam" id="PF01458"/>
    </source>
</evidence>
<comment type="caution">
    <text evidence="4">The sequence shown here is derived from an EMBL/GenBank/DDBJ whole genome shotgun (WGS) entry which is preliminary data.</text>
</comment>
<dbReference type="PANTHER" id="PTHR43575:SF1">
    <property type="entry name" value="PROTEIN ABCI7, CHLOROPLASTIC"/>
    <property type="match status" value="1"/>
</dbReference>
<dbReference type="AlphaFoldDB" id="A0A366HE44"/>
<dbReference type="NCBIfam" id="TIGR01981">
    <property type="entry name" value="sufD"/>
    <property type="match status" value="1"/>
</dbReference>
<dbReference type="PANTHER" id="PTHR43575">
    <property type="entry name" value="PROTEIN ABCI7, CHLOROPLASTIC"/>
    <property type="match status" value="1"/>
</dbReference>
<name>A0A366HE44_9BURK</name>
<organism evidence="4 5">
    <name type="scientific">Eoetvoesiella caeni</name>
    <dbReference type="NCBI Taxonomy" id="645616"/>
    <lineage>
        <taxon>Bacteria</taxon>
        <taxon>Pseudomonadati</taxon>
        <taxon>Pseudomonadota</taxon>
        <taxon>Betaproteobacteria</taxon>
        <taxon>Burkholderiales</taxon>
        <taxon>Alcaligenaceae</taxon>
        <taxon>Eoetvoesiella</taxon>
    </lineage>
</organism>
<gene>
    <name evidence="4" type="ORF">DFR37_10379</name>
</gene>
<keyword evidence="5" id="KW-1185">Reference proteome</keyword>
<feature type="domain" description="SUF system FeS cluster assembly SufBD core" evidence="2">
    <location>
        <begin position="170"/>
        <end position="402"/>
    </location>
</feature>
<reference evidence="4 5" key="1">
    <citation type="submission" date="2018-06" db="EMBL/GenBank/DDBJ databases">
        <title>Genomic Encyclopedia of Type Strains, Phase IV (KMG-IV): sequencing the most valuable type-strain genomes for metagenomic binning, comparative biology and taxonomic classification.</title>
        <authorList>
            <person name="Goeker M."/>
        </authorList>
    </citation>
    <scope>NUCLEOTIDE SEQUENCE [LARGE SCALE GENOMIC DNA]</scope>
    <source>
        <strain evidence="4 5">DSM 25520</strain>
    </source>
</reference>
<dbReference type="EMBL" id="QNRQ01000003">
    <property type="protein sequence ID" value="RBP40740.1"/>
    <property type="molecule type" value="Genomic_DNA"/>
</dbReference>
<dbReference type="OrthoDB" id="9768262at2"/>
<sequence length="437" mass="47491">MSAQEFFAAGFKSGSGALAGANVPWLAALRQRAFDRFMQEGWPVSRQENWHHTSLAALEQHEFAAAQASATVPQAFLQTLRNGEAGHWLVFVDGRYAPNLSEVGALPARVRIALLSEALAAHPEYLQEHMGTESDGSSTDALNLAMAGDGVCLHIPKDVHVDLPIHAVFIAVSKQAASFSRNVVVLEEGSQATLVEHYLGEGAGASLNSNVLRVSLAPKAKLVHLKLQQEDEQAFHLGASDVAQAQGSSYVSHSMSFGARLARHDILTRFNGEHCETLLNGLYYVNGRRHVDHHTYIDHASPFGVSHEYYRGILADTSRGVFAGRIHVAPGADGTDAIQRSDSLLLSRLARADTRPELEIYADDVKCAHGATVGQLDETSMFYLRSRGLDEAHARGILIYAFAAQAINRIEAEPLRNRVTRAIRSLLPGHELIGSMT</sequence>
<evidence type="ECO:0000313" key="5">
    <source>
        <dbReference type="Proteomes" id="UP000253628"/>
    </source>
</evidence>
<dbReference type="Proteomes" id="UP000253628">
    <property type="component" value="Unassembled WGS sequence"/>
</dbReference>